<feature type="compositionally biased region" description="Low complexity" evidence="1">
    <location>
        <begin position="99"/>
        <end position="135"/>
    </location>
</feature>
<proteinExistence type="predicted"/>
<protein>
    <submittedName>
        <fullName evidence="2">LytR family transcriptional regulator</fullName>
    </submittedName>
</protein>
<gene>
    <name evidence="2" type="ORF">Cni_G26426</name>
</gene>
<dbReference type="EMBL" id="CP136897">
    <property type="protein sequence ID" value="WOL17633.1"/>
    <property type="molecule type" value="Genomic_DNA"/>
</dbReference>
<sequence length="135" mass="14712">MLFPCPRAQQVRPPFPLLLECSAGPPLLPGSAPLPEAPPSRRFYLTLFFFFFFPALSQRPVIRLPGLPARVLRRFSPFFPALSKRRASSRRAPSGGGQRPSSGRAPSGSGQRPSFRRAPSGSGQRPSSRRAPSVS</sequence>
<evidence type="ECO:0000313" key="3">
    <source>
        <dbReference type="Proteomes" id="UP001327560"/>
    </source>
</evidence>
<name>A0AAQ3L2X8_9LILI</name>
<dbReference type="AlphaFoldDB" id="A0AAQ3L2X8"/>
<organism evidence="2 3">
    <name type="scientific">Canna indica</name>
    <name type="common">Indian-shot</name>
    <dbReference type="NCBI Taxonomy" id="4628"/>
    <lineage>
        <taxon>Eukaryota</taxon>
        <taxon>Viridiplantae</taxon>
        <taxon>Streptophyta</taxon>
        <taxon>Embryophyta</taxon>
        <taxon>Tracheophyta</taxon>
        <taxon>Spermatophyta</taxon>
        <taxon>Magnoliopsida</taxon>
        <taxon>Liliopsida</taxon>
        <taxon>Zingiberales</taxon>
        <taxon>Cannaceae</taxon>
        <taxon>Canna</taxon>
    </lineage>
</organism>
<evidence type="ECO:0000313" key="2">
    <source>
        <dbReference type="EMBL" id="WOL17633.1"/>
    </source>
</evidence>
<accession>A0AAQ3L2X8</accession>
<dbReference type="Proteomes" id="UP001327560">
    <property type="component" value="Chromosome 8"/>
</dbReference>
<reference evidence="2 3" key="1">
    <citation type="submission" date="2023-10" db="EMBL/GenBank/DDBJ databases">
        <title>Chromosome-scale genome assembly provides insights into flower coloration mechanisms of Canna indica.</title>
        <authorList>
            <person name="Li C."/>
        </authorList>
    </citation>
    <scope>NUCLEOTIDE SEQUENCE [LARGE SCALE GENOMIC DNA]</scope>
    <source>
        <tissue evidence="2">Flower</tissue>
    </source>
</reference>
<feature type="region of interest" description="Disordered" evidence="1">
    <location>
        <begin position="83"/>
        <end position="135"/>
    </location>
</feature>
<keyword evidence="3" id="KW-1185">Reference proteome</keyword>
<evidence type="ECO:0000256" key="1">
    <source>
        <dbReference type="SAM" id="MobiDB-lite"/>
    </source>
</evidence>